<evidence type="ECO:0000313" key="5">
    <source>
        <dbReference type="Proteomes" id="UP000297407"/>
    </source>
</evidence>
<feature type="signal peptide" evidence="2">
    <location>
        <begin position="1"/>
        <end position="18"/>
    </location>
</feature>
<reference evidence="4 5" key="1">
    <citation type="submission" date="2019-04" db="EMBL/GenBank/DDBJ databases">
        <title>Flavobacterium sp. strain DS2-A Genome sequencing and assembly.</title>
        <authorList>
            <person name="Kim I."/>
        </authorList>
    </citation>
    <scope>NUCLEOTIDE SEQUENCE [LARGE SCALE GENOMIC DNA]</scope>
    <source>
        <strain evidence="4 5">DS2-A</strain>
    </source>
</reference>
<name>A0A4Z0L7D5_9FLAO</name>
<dbReference type="EMBL" id="SRLH01000003">
    <property type="protein sequence ID" value="TGD58433.1"/>
    <property type="molecule type" value="Genomic_DNA"/>
</dbReference>
<gene>
    <name evidence="4" type="ORF">E4635_05845</name>
</gene>
<evidence type="ECO:0000256" key="1">
    <source>
        <dbReference type="ARBA" id="ARBA00022729"/>
    </source>
</evidence>
<dbReference type="AlphaFoldDB" id="A0A4Z0L7D5"/>
<dbReference type="OrthoDB" id="1056765at2"/>
<protein>
    <submittedName>
        <fullName evidence="4">T9SS type A sorting domain-containing protein</fullName>
    </submittedName>
</protein>
<proteinExistence type="predicted"/>
<evidence type="ECO:0000313" key="4">
    <source>
        <dbReference type="EMBL" id="TGD58433.1"/>
    </source>
</evidence>
<dbReference type="Proteomes" id="UP000297407">
    <property type="component" value="Unassembled WGS sequence"/>
</dbReference>
<feature type="chain" id="PRO_5021205025" evidence="2">
    <location>
        <begin position="19"/>
        <end position="269"/>
    </location>
</feature>
<dbReference type="InterPro" id="IPR026444">
    <property type="entry name" value="Secre_tail"/>
</dbReference>
<accession>A0A4Z0L7D5</accession>
<evidence type="ECO:0000256" key="2">
    <source>
        <dbReference type="SAM" id="SignalP"/>
    </source>
</evidence>
<dbReference type="Pfam" id="PF18962">
    <property type="entry name" value="Por_Secre_tail"/>
    <property type="match status" value="1"/>
</dbReference>
<keyword evidence="5" id="KW-1185">Reference proteome</keyword>
<dbReference type="Gene3D" id="2.60.120.260">
    <property type="entry name" value="Galactose-binding domain-like"/>
    <property type="match status" value="1"/>
</dbReference>
<organism evidence="4 5">
    <name type="scientific">Flavobacterium humi</name>
    <dbReference type="NCBI Taxonomy" id="2562683"/>
    <lineage>
        <taxon>Bacteria</taxon>
        <taxon>Pseudomonadati</taxon>
        <taxon>Bacteroidota</taxon>
        <taxon>Flavobacteriia</taxon>
        <taxon>Flavobacteriales</taxon>
        <taxon>Flavobacteriaceae</taxon>
        <taxon>Flavobacterium</taxon>
    </lineage>
</organism>
<comment type="caution">
    <text evidence="4">The sequence shown here is derived from an EMBL/GenBank/DDBJ whole genome shotgun (WGS) entry which is preliminary data.</text>
</comment>
<keyword evidence="1 2" id="KW-0732">Signal</keyword>
<dbReference type="NCBIfam" id="TIGR04183">
    <property type="entry name" value="Por_Secre_tail"/>
    <property type="match status" value="1"/>
</dbReference>
<dbReference type="RefSeq" id="WP_135525693.1">
    <property type="nucleotide sequence ID" value="NZ_SRLH01000003.1"/>
</dbReference>
<evidence type="ECO:0000259" key="3">
    <source>
        <dbReference type="Pfam" id="PF18962"/>
    </source>
</evidence>
<sequence length="269" mass="28338">MKKIYFSFLTLVLTTGYAQTTIFSENVGTPPGSNPLVSAHTFQNGAPILFSGNADARTSTPSDTPGNTYPGASGSGCVFFGGTSPAKNLTIEGINTLGYINLVLSFGHQKGTNAASNELTVQVSADGTNWTPLTYTRTSGAGTSVWTMVTATGTIPSTANLRIKFENPVSNIGFRIDDIKLTGTTALNITKNNEISGLKIYPNPAKSSLFVTSDNFEAKQVDIYNVLGKMVLSTTVTNAPVNVSALSSGVYMVKVTEEGKTAARKIVIQ</sequence>
<feature type="domain" description="Secretion system C-terminal sorting" evidence="3">
    <location>
        <begin position="200"/>
        <end position="268"/>
    </location>
</feature>